<dbReference type="PRINTS" id="PR01023">
    <property type="entry name" value="NAFLGMOTY"/>
</dbReference>
<dbReference type="InterPro" id="IPR006664">
    <property type="entry name" value="OMP_bac"/>
</dbReference>
<dbReference type="OrthoDB" id="9782229at2"/>
<evidence type="ECO:0000256" key="2">
    <source>
        <dbReference type="ARBA" id="ARBA00023136"/>
    </source>
</evidence>
<dbReference type="PANTHER" id="PTHR30329:SF21">
    <property type="entry name" value="LIPOPROTEIN YIAD-RELATED"/>
    <property type="match status" value="1"/>
</dbReference>
<name>A0A1I3L9U9_9BURK</name>
<proteinExistence type="predicted"/>
<keyword evidence="3" id="KW-0998">Cell outer membrane</keyword>
<dbReference type="GO" id="GO:0009279">
    <property type="term" value="C:cell outer membrane"/>
    <property type="evidence" value="ECO:0007669"/>
    <property type="project" value="UniProtKB-SubCell"/>
</dbReference>
<evidence type="ECO:0000256" key="6">
    <source>
        <dbReference type="SAM" id="SignalP"/>
    </source>
</evidence>
<dbReference type="Pfam" id="PF00691">
    <property type="entry name" value="OmpA"/>
    <property type="match status" value="1"/>
</dbReference>
<dbReference type="InterPro" id="IPR050330">
    <property type="entry name" value="Bact_OuterMem_StrucFunc"/>
</dbReference>
<feature type="signal peptide" evidence="6">
    <location>
        <begin position="1"/>
        <end position="22"/>
    </location>
</feature>
<protein>
    <submittedName>
        <fullName evidence="8">Outer membrane protein OmpA</fullName>
    </submittedName>
</protein>
<feature type="region of interest" description="Disordered" evidence="5">
    <location>
        <begin position="197"/>
        <end position="224"/>
    </location>
</feature>
<evidence type="ECO:0000256" key="3">
    <source>
        <dbReference type="ARBA" id="ARBA00023237"/>
    </source>
</evidence>
<comment type="subcellular location">
    <subcellularLocation>
        <location evidence="1">Cell outer membrane</location>
    </subcellularLocation>
</comment>
<evidence type="ECO:0000256" key="1">
    <source>
        <dbReference type="ARBA" id="ARBA00004442"/>
    </source>
</evidence>
<gene>
    <name evidence="8" type="ORF">SAMN05192543_104314</name>
</gene>
<dbReference type="PRINTS" id="PR01021">
    <property type="entry name" value="OMPADOMAIN"/>
</dbReference>
<evidence type="ECO:0000256" key="5">
    <source>
        <dbReference type="SAM" id="MobiDB-lite"/>
    </source>
</evidence>
<dbReference type="PROSITE" id="PS51257">
    <property type="entry name" value="PROKAR_LIPOPROTEIN"/>
    <property type="match status" value="1"/>
</dbReference>
<dbReference type="InterPro" id="IPR036737">
    <property type="entry name" value="OmpA-like_sf"/>
</dbReference>
<evidence type="ECO:0000313" key="9">
    <source>
        <dbReference type="Proteomes" id="UP000199548"/>
    </source>
</evidence>
<evidence type="ECO:0000259" key="7">
    <source>
        <dbReference type="PROSITE" id="PS51123"/>
    </source>
</evidence>
<keyword evidence="9" id="KW-1185">Reference proteome</keyword>
<dbReference type="AlphaFoldDB" id="A0A1I3L9U9"/>
<dbReference type="PANTHER" id="PTHR30329">
    <property type="entry name" value="STATOR ELEMENT OF FLAGELLAR MOTOR COMPLEX"/>
    <property type="match status" value="1"/>
</dbReference>
<feature type="domain" description="OmpA-like" evidence="7">
    <location>
        <begin position="110"/>
        <end position="224"/>
    </location>
</feature>
<organism evidence="8 9">
    <name type="scientific">Paraburkholderia megapolitana</name>
    <dbReference type="NCBI Taxonomy" id="420953"/>
    <lineage>
        <taxon>Bacteria</taxon>
        <taxon>Pseudomonadati</taxon>
        <taxon>Pseudomonadota</taxon>
        <taxon>Betaproteobacteria</taxon>
        <taxon>Burkholderiales</taxon>
        <taxon>Burkholderiaceae</taxon>
        <taxon>Paraburkholderia</taxon>
    </lineage>
</organism>
<accession>A0A1I3L9U9</accession>
<dbReference type="Gene3D" id="3.30.1330.60">
    <property type="entry name" value="OmpA-like domain"/>
    <property type="match status" value="1"/>
</dbReference>
<feature type="chain" id="PRO_5011538306" evidence="6">
    <location>
        <begin position="23"/>
        <end position="224"/>
    </location>
</feature>
<evidence type="ECO:0000256" key="4">
    <source>
        <dbReference type="PROSITE-ProRule" id="PRU00473"/>
    </source>
</evidence>
<dbReference type="InterPro" id="IPR006665">
    <property type="entry name" value="OmpA-like"/>
</dbReference>
<dbReference type="STRING" id="420953.SAMN05192543_104314"/>
<dbReference type="EMBL" id="FOQU01000004">
    <property type="protein sequence ID" value="SFI81517.1"/>
    <property type="molecule type" value="Genomic_DNA"/>
</dbReference>
<evidence type="ECO:0000313" key="8">
    <source>
        <dbReference type="EMBL" id="SFI81517.1"/>
    </source>
</evidence>
<dbReference type="PROSITE" id="PS51123">
    <property type="entry name" value="OMPA_2"/>
    <property type="match status" value="1"/>
</dbReference>
<reference evidence="8 9" key="1">
    <citation type="submission" date="2016-10" db="EMBL/GenBank/DDBJ databases">
        <authorList>
            <person name="de Groot N.N."/>
        </authorList>
    </citation>
    <scope>NUCLEOTIDE SEQUENCE [LARGE SCALE GENOMIC DNA]</scope>
    <source>
        <strain evidence="8 9">LMG 23650</strain>
    </source>
</reference>
<dbReference type="Proteomes" id="UP000199548">
    <property type="component" value="Unassembled WGS sequence"/>
</dbReference>
<dbReference type="CDD" id="cd07185">
    <property type="entry name" value="OmpA_C-like"/>
    <property type="match status" value="1"/>
</dbReference>
<keyword evidence="6" id="KW-0732">Signal</keyword>
<dbReference type="SUPFAM" id="SSF103088">
    <property type="entry name" value="OmpA-like"/>
    <property type="match status" value="1"/>
</dbReference>
<keyword evidence="2 4" id="KW-0472">Membrane</keyword>
<sequence>MKKIALCWFALAAALTGCTASSGPTYTAYSIDMPGHPKAYRVECGGIFESSNNCMKTAQHICGDQPVQVIQSIDALRTDGSAANPRTLTFQCGAPEVAAAPPPPAPVPAAAPQTLELSGEANFVTDRADLTPAATAKLDKLISDSKDATFANVTVNGYTDSTGSRAHNEGLSRRRAESVLSYLKEHGLKSAAFEAHGFGPDNPVASNATREGRAKNRRVTVSAR</sequence>